<evidence type="ECO:0000256" key="1">
    <source>
        <dbReference type="ARBA" id="ARBA00023157"/>
    </source>
</evidence>
<dbReference type="Proteomes" id="UP001246372">
    <property type="component" value="Unassembled WGS sequence"/>
</dbReference>
<name>A0ABU3PGR8_9BURK</name>
<keyword evidence="5" id="KW-1185">Reference proteome</keyword>
<dbReference type="Pfam" id="PF22252">
    <property type="entry name" value="PNGase_F-II_N"/>
    <property type="match status" value="1"/>
</dbReference>
<evidence type="ECO:0000259" key="3">
    <source>
        <dbReference type="SMART" id="SM01290"/>
    </source>
</evidence>
<comment type="caution">
    <text evidence="4">The sequence shown here is derived from an EMBL/GenBank/DDBJ whole genome shotgun (WGS) entry which is preliminary data.</text>
</comment>
<dbReference type="InterPro" id="IPR043022">
    <property type="entry name" value="PngaseF_N_sf"/>
</dbReference>
<keyword evidence="2" id="KW-0732">Signal</keyword>
<dbReference type="InterPro" id="IPR014784">
    <property type="entry name" value="Cu2_ascorb_mOase-like_C"/>
</dbReference>
<gene>
    <name evidence="4" type="ORF">RQP53_20900</name>
</gene>
<dbReference type="Gene3D" id="2.60.120.1570">
    <property type="entry name" value="Peptide-N-glycosidase F, N-terminal domain"/>
    <property type="match status" value="1"/>
</dbReference>
<dbReference type="Gene3D" id="2.60.120.230">
    <property type="match status" value="1"/>
</dbReference>
<dbReference type="SUPFAM" id="SSF49742">
    <property type="entry name" value="PHM/PNGase F"/>
    <property type="match status" value="1"/>
</dbReference>
<evidence type="ECO:0000256" key="2">
    <source>
        <dbReference type="SAM" id="SignalP"/>
    </source>
</evidence>
<evidence type="ECO:0000313" key="5">
    <source>
        <dbReference type="Proteomes" id="UP001246372"/>
    </source>
</evidence>
<dbReference type="Pfam" id="PF09113">
    <property type="entry name" value="N-glycanase_C"/>
    <property type="match status" value="1"/>
</dbReference>
<dbReference type="InterPro" id="IPR008977">
    <property type="entry name" value="PHM/PNGase_F_dom_sf"/>
</dbReference>
<reference evidence="4" key="1">
    <citation type="submission" date="2023-09" db="EMBL/GenBank/DDBJ databases">
        <title>Paucibacter sp. APW11 Genome sequencing and assembly.</title>
        <authorList>
            <person name="Kim I."/>
        </authorList>
    </citation>
    <scope>NUCLEOTIDE SEQUENCE</scope>
    <source>
        <strain evidence="4">APW11</strain>
    </source>
</reference>
<organism evidence="4 5">
    <name type="scientific">Roseateles aquae</name>
    <dbReference type="NCBI Taxonomy" id="3077235"/>
    <lineage>
        <taxon>Bacteria</taxon>
        <taxon>Pseudomonadati</taxon>
        <taxon>Pseudomonadota</taxon>
        <taxon>Betaproteobacteria</taxon>
        <taxon>Burkholderiales</taxon>
        <taxon>Sphaerotilaceae</taxon>
        <taxon>Roseateles</taxon>
    </lineage>
</organism>
<dbReference type="SMART" id="SM01290">
    <property type="entry name" value="N-glycanase_N"/>
    <property type="match status" value="1"/>
</dbReference>
<keyword evidence="1" id="KW-1015">Disulfide bond</keyword>
<evidence type="ECO:0000313" key="4">
    <source>
        <dbReference type="EMBL" id="MDT9001749.1"/>
    </source>
</evidence>
<protein>
    <submittedName>
        <fullName evidence="4">PNGase F N-terminal domain-containing protein</fullName>
    </submittedName>
</protein>
<dbReference type="EMBL" id="JAVXZY010000010">
    <property type="protein sequence ID" value="MDT9001749.1"/>
    <property type="molecule type" value="Genomic_DNA"/>
</dbReference>
<sequence>MPNLTLRLSAIVLIGLCIWAFAAPAAAAPTEGLKLHYQRTYNGKPVEGEDAIVLLAARSEALISAEAVLAGKAAFPHEQTLVKPAAGELLQLARLNSSETIATLDREALGKQRFELIESEGKTILGHRCRIARTVVNSNTIELCYTNELPVAGAPTVLGHQLGLVLELVRNGNFVIRATQIEAFLGLDLGAMAQGGSTDEPFVAPALLDGPSYKDRLWKSRFTTIPVFQDQIVNFSEQDREPREGVTRYANGTVVLKTLQLPEIQPGSQVFVDLLARSNGDAYDRTGSVFVIPLKSQGHAGKRSFMDGLQYGVAALPLYQNGNGRSYRGVVATEGYAPLIELMRFFTPFGVKHFNHLQLKGKTWHEAVPYRMDITDIATRLSGQTVAVGVFIGNYDQGGHKIDLNLTIHASDAATAMYSKPQEHKPAASPVLIPLFNTTNVMEMAKQDYATMFDVPKGLEVKFTLARPLKNARLRYIATGHGGWTNGDEFQPKKNTLLLDGKPLFAFVPWRQDCGAYRLFNPASGNFNDGLSSSDLSRSNWCPGTATNPVYIDLGDLKAGRHVVSVRIPQGAREGESFSAWNVSGVVVGE</sequence>
<accession>A0ABU3PGR8</accession>
<dbReference type="InterPro" id="IPR015197">
    <property type="entry name" value="PngaseF_C"/>
</dbReference>
<dbReference type="InterPro" id="IPR015196">
    <property type="entry name" value="PngaseF_N"/>
</dbReference>
<feature type="domain" description="Peptide-N-glycosidase F N-terminal" evidence="3">
    <location>
        <begin position="224"/>
        <end position="408"/>
    </location>
</feature>
<feature type="chain" id="PRO_5045567775" evidence="2">
    <location>
        <begin position="28"/>
        <end position="590"/>
    </location>
</feature>
<dbReference type="Pfam" id="PF09112">
    <property type="entry name" value="N-glycanase_N"/>
    <property type="match status" value="1"/>
</dbReference>
<proteinExistence type="predicted"/>
<feature type="signal peptide" evidence="2">
    <location>
        <begin position="1"/>
        <end position="27"/>
    </location>
</feature>